<accession>A0A2R6PC48</accession>
<keyword evidence="9 14" id="KW-0560">Oxidoreductase</keyword>
<evidence type="ECO:0000313" key="15">
    <source>
        <dbReference type="EMBL" id="PSR88837.1"/>
    </source>
</evidence>
<evidence type="ECO:0000256" key="5">
    <source>
        <dbReference type="ARBA" id="ARBA00022617"/>
    </source>
</evidence>
<dbReference type="InterPro" id="IPR002401">
    <property type="entry name" value="Cyt_P450_E_grp-I"/>
</dbReference>
<reference evidence="15 16" key="1">
    <citation type="submission" date="2018-02" db="EMBL/GenBank/DDBJ databases">
        <title>Genome sequence of the basidiomycete white-rot fungus Phlebia centrifuga.</title>
        <authorList>
            <person name="Granchi Z."/>
            <person name="Peng M."/>
            <person name="de Vries R.P."/>
            <person name="Hilden K."/>
            <person name="Makela M.R."/>
            <person name="Grigoriev I."/>
            <person name="Riley R."/>
        </authorList>
    </citation>
    <scope>NUCLEOTIDE SEQUENCE [LARGE SCALE GENOMIC DNA]</scope>
    <source>
        <strain evidence="15 16">FBCC195</strain>
    </source>
</reference>
<comment type="caution">
    <text evidence="15">The sequence shown here is derived from an EMBL/GenBank/DDBJ whole genome shotgun (WGS) entry which is preliminary data.</text>
</comment>
<name>A0A2R6PC48_9APHY</name>
<dbReference type="Gene3D" id="1.10.630.10">
    <property type="entry name" value="Cytochrome P450"/>
    <property type="match status" value="2"/>
</dbReference>
<dbReference type="Proteomes" id="UP000186601">
    <property type="component" value="Unassembled WGS sequence"/>
</dbReference>
<dbReference type="GO" id="GO:0016705">
    <property type="term" value="F:oxidoreductase activity, acting on paired donors, with incorporation or reduction of molecular oxygen"/>
    <property type="evidence" value="ECO:0007669"/>
    <property type="project" value="InterPro"/>
</dbReference>
<dbReference type="AlphaFoldDB" id="A0A2R6PC48"/>
<evidence type="ECO:0000313" key="16">
    <source>
        <dbReference type="Proteomes" id="UP000186601"/>
    </source>
</evidence>
<dbReference type="InterPro" id="IPR050364">
    <property type="entry name" value="Cytochrome_P450_fung"/>
</dbReference>
<evidence type="ECO:0000256" key="14">
    <source>
        <dbReference type="RuleBase" id="RU000461"/>
    </source>
</evidence>
<dbReference type="InterPro" id="IPR001128">
    <property type="entry name" value="Cyt_P450"/>
</dbReference>
<dbReference type="InterPro" id="IPR036396">
    <property type="entry name" value="Cyt_P450_sf"/>
</dbReference>
<dbReference type="GO" id="GO:0016020">
    <property type="term" value="C:membrane"/>
    <property type="evidence" value="ECO:0007669"/>
    <property type="project" value="UniProtKB-SubCell"/>
</dbReference>
<evidence type="ECO:0000256" key="4">
    <source>
        <dbReference type="ARBA" id="ARBA00010617"/>
    </source>
</evidence>
<evidence type="ECO:0000256" key="12">
    <source>
        <dbReference type="ARBA" id="ARBA00023136"/>
    </source>
</evidence>
<evidence type="ECO:0000256" key="11">
    <source>
        <dbReference type="ARBA" id="ARBA00023033"/>
    </source>
</evidence>
<proteinExistence type="inferred from homology"/>
<dbReference type="GO" id="GO:0020037">
    <property type="term" value="F:heme binding"/>
    <property type="evidence" value="ECO:0007669"/>
    <property type="project" value="InterPro"/>
</dbReference>
<keyword evidence="12" id="KW-0472">Membrane</keyword>
<dbReference type="PROSITE" id="PS00086">
    <property type="entry name" value="CYTOCHROME_P450"/>
    <property type="match status" value="1"/>
</dbReference>
<keyword evidence="5 13" id="KW-0349">Heme</keyword>
<dbReference type="CDD" id="cd11065">
    <property type="entry name" value="CYP64-like"/>
    <property type="match status" value="1"/>
</dbReference>
<evidence type="ECO:0000256" key="7">
    <source>
        <dbReference type="ARBA" id="ARBA00022723"/>
    </source>
</evidence>
<organism evidence="15 16">
    <name type="scientific">Hermanssonia centrifuga</name>
    <dbReference type="NCBI Taxonomy" id="98765"/>
    <lineage>
        <taxon>Eukaryota</taxon>
        <taxon>Fungi</taxon>
        <taxon>Dikarya</taxon>
        <taxon>Basidiomycota</taxon>
        <taxon>Agaricomycotina</taxon>
        <taxon>Agaricomycetes</taxon>
        <taxon>Polyporales</taxon>
        <taxon>Meruliaceae</taxon>
        <taxon>Hermanssonia</taxon>
    </lineage>
</organism>
<dbReference type="PANTHER" id="PTHR46300:SF2">
    <property type="entry name" value="CYTOCHROME P450 MONOOXYGENASE ALNH-RELATED"/>
    <property type="match status" value="1"/>
</dbReference>
<keyword evidence="6" id="KW-0812">Transmembrane</keyword>
<dbReference type="PANTHER" id="PTHR46300">
    <property type="entry name" value="P450, PUTATIVE (EUROFUNG)-RELATED-RELATED"/>
    <property type="match status" value="1"/>
</dbReference>
<dbReference type="EMBL" id="MLYV02000502">
    <property type="protein sequence ID" value="PSR88837.1"/>
    <property type="molecule type" value="Genomic_DNA"/>
</dbReference>
<evidence type="ECO:0000256" key="9">
    <source>
        <dbReference type="ARBA" id="ARBA00023002"/>
    </source>
</evidence>
<dbReference type="GO" id="GO:0005506">
    <property type="term" value="F:iron ion binding"/>
    <property type="evidence" value="ECO:0007669"/>
    <property type="project" value="InterPro"/>
</dbReference>
<evidence type="ECO:0000256" key="8">
    <source>
        <dbReference type="ARBA" id="ARBA00022989"/>
    </source>
</evidence>
<dbReference type="Pfam" id="PF00067">
    <property type="entry name" value="p450"/>
    <property type="match status" value="2"/>
</dbReference>
<dbReference type="PRINTS" id="PR00463">
    <property type="entry name" value="EP450I"/>
</dbReference>
<keyword evidence="7 13" id="KW-0479">Metal-binding</keyword>
<evidence type="ECO:0008006" key="17">
    <source>
        <dbReference type="Google" id="ProtNLM"/>
    </source>
</evidence>
<evidence type="ECO:0000256" key="1">
    <source>
        <dbReference type="ARBA" id="ARBA00001971"/>
    </source>
</evidence>
<comment type="cofactor">
    <cofactor evidence="1 13">
        <name>heme</name>
        <dbReference type="ChEBI" id="CHEBI:30413"/>
    </cofactor>
</comment>
<dbReference type="SUPFAM" id="SSF48264">
    <property type="entry name" value="Cytochrome P450"/>
    <property type="match status" value="1"/>
</dbReference>
<keyword evidence="16" id="KW-1185">Reference proteome</keyword>
<keyword evidence="10 13" id="KW-0408">Iron</keyword>
<evidence type="ECO:0000256" key="6">
    <source>
        <dbReference type="ARBA" id="ARBA00022692"/>
    </source>
</evidence>
<dbReference type="OrthoDB" id="2789670at2759"/>
<keyword evidence="11 14" id="KW-0503">Monooxygenase</keyword>
<dbReference type="GO" id="GO:0004497">
    <property type="term" value="F:monooxygenase activity"/>
    <property type="evidence" value="ECO:0007669"/>
    <property type="project" value="UniProtKB-KW"/>
</dbReference>
<dbReference type="InterPro" id="IPR017972">
    <property type="entry name" value="Cyt_P450_CS"/>
</dbReference>
<evidence type="ECO:0000256" key="13">
    <source>
        <dbReference type="PIRSR" id="PIRSR602401-1"/>
    </source>
</evidence>
<sequence length="465" mass="53149">MFSALYLLALPFALFAYLWTMRRKRNILLPPSPPSEPILGHLRTFPRIDQDQAFYELSKVYGDVMHFNVLGKSVIILSSTEAATDLLDKRSANYSDRPAFPAFELLGWGRTLVFTPYGSSFHVQRKLLTQPFTRQGCAVFQPIQLQQAHMLLQNLVHSPEDYESHIRRYTAAIIMQITYGHRVQSDDDRYVKLAEQVNDTILAMGRATILDLLPFLKHLPPWFPGAWFIRYARDTQPMRDEMENEPFEEVRRQMTWGTILIFIFAILLHPEAQKRAQREIEEVIGSSRLPDFDDRDSLPYLECLLQESRRWHPTISLGVPHRSMADDVYRGMFIPKGATIIANARALSLDENVYPNPHLFWPERFLPENGQPHPTSAMFGFGRRVCAGKNLADASVWIVAATILASFDITMVKDEHGKDLPPKVEFTRGLTSVVSEEGEQLPCTAILALNLDLQIAHANTTWSIE</sequence>
<keyword evidence="8" id="KW-1133">Transmembrane helix</keyword>
<gene>
    <name evidence="15" type="ORF">PHLCEN_2v4986</name>
</gene>
<comment type="pathway">
    <text evidence="3">Secondary metabolite biosynthesis.</text>
</comment>
<dbReference type="PRINTS" id="PR00385">
    <property type="entry name" value="P450"/>
</dbReference>
<protein>
    <recommendedName>
        <fullName evidence="17">Cytochrome P450</fullName>
    </recommendedName>
</protein>
<evidence type="ECO:0000256" key="3">
    <source>
        <dbReference type="ARBA" id="ARBA00005179"/>
    </source>
</evidence>
<comment type="subcellular location">
    <subcellularLocation>
        <location evidence="2">Membrane</location>
    </subcellularLocation>
</comment>
<feature type="binding site" description="axial binding residue" evidence="13">
    <location>
        <position position="386"/>
    </location>
    <ligand>
        <name>heme</name>
        <dbReference type="ChEBI" id="CHEBI:30413"/>
    </ligand>
    <ligandPart>
        <name>Fe</name>
        <dbReference type="ChEBI" id="CHEBI:18248"/>
    </ligandPart>
</feature>
<comment type="similarity">
    <text evidence="4 14">Belongs to the cytochrome P450 family.</text>
</comment>
<dbReference type="STRING" id="98765.A0A2R6PC48"/>
<evidence type="ECO:0000256" key="2">
    <source>
        <dbReference type="ARBA" id="ARBA00004370"/>
    </source>
</evidence>
<evidence type="ECO:0000256" key="10">
    <source>
        <dbReference type="ARBA" id="ARBA00023004"/>
    </source>
</evidence>